<protein>
    <submittedName>
        <fullName evidence="2">Toxic anion resistance family protein</fullName>
    </submittedName>
</protein>
<dbReference type="eggNOG" id="COG3853">
    <property type="taxonomic scope" value="Bacteria"/>
</dbReference>
<dbReference type="PANTHER" id="PTHR38432">
    <property type="entry name" value="TELA-LIKE PROTEIN SAOUHSC_01408"/>
    <property type="match status" value="1"/>
</dbReference>
<dbReference type="HOGENOM" id="CLU_036971_0_0_7"/>
<proteinExistence type="inferred from homology"/>
<dbReference type="InParanoid" id="A0LP12"/>
<sequence>MAEQPQSAVPLTITTPEGIRQELALIEPKAIQVVPAQDSALDAVAEDYARKLIAFGRDDVEAQERTKQAVLSMGAASQHRAGQFSRMLDEPIHTLAKRGEDGGPVANALVDLKMNVEELDPARFDFEAGWFSRMVGWVPGVGQPLKRYFTKYESTKTVIDAILNSLGEGKKQLLRDNGVLLEDQKGMRQVTLQLEQVIKLGQLIDQKLERMLSTELAQDEFRKEFVKSELLFPLRQRIVDLQQQLAVTQQGVLATELIIRNNRELVRGVDRAQNVTVYALQVAATVAMALAHQKNAIDKIEAINETTSELISHTAEQLRTQGAEIHKQASTAQLDVEALKSAFADIHAAMDDIARFRSEALPQMAGVILDMDQMTTEAEDKIRRMEAGNRATAAALLIDIDAPRT</sequence>
<dbReference type="AlphaFoldDB" id="A0LP12"/>
<dbReference type="EMBL" id="CP000478">
    <property type="protein sequence ID" value="ABK19164.1"/>
    <property type="molecule type" value="Genomic_DNA"/>
</dbReference>
<keyword evidence="3" id="KW-1185">Reference proteome</keyword>
<dbReference type="Pfam" id="PF05816">
    <property type="entry name" value="TelA"/>
    <property type="match status" value="1"/>
</dbReference>
<dbReference type="PANTHER" id="PTHR38432:SF1">
    <property type="entry name" value="TELA-LIKE PROTEIN SAOUHSC_01408"/>
    <property type="match status" value="1"/>
</dbReference>
<accession>A0LP12</accession>
<comment type="similarity">
    <text evidence="1">Belongs to the TelA family.</text>
</comment>
<evidence type="ECO:0000313" key="3">
    <source>
        <dbReference type="Proteomes" id="UP000001784"/>
    </source>
</evidence>
<organism evidence="2 3">
    <name type="scientific">Syntrophobacter fumaroxidans (strain DSM 10017 / MPOB)</name>
    <dbReference type="NCBI Taxonomy" id="335543"/>
    <lineage>
        <taxon>Bacteria</taxon>
        <taxon>Pseudomonadati</taxon>
        <taxon>Thermodesulfobacteriota</taxon>
        <taxon>Syntrophobacteria</taxon>
        <taxon>Syntrophobacterales</taxon>
        <taxon>Syntrophobacteraceae</taxon>
        <taxon>Syntrophobacter</taxon>
    </lineage>
</organism>
<dbReference type="Proteomes" id="UP000001784">
    <property type="component" value="Chromosome"/>
</dbReference>
<dbReference type="InterPro" id="IPR008863">
    <property type="entry name" value="Toxic_anion-R_TelA"/>
</dbReference>
<dbReference type="STRING" id="335543.Sfum_3493"/>
<evidence type="ECO:0000256" key="1">
    <source>
        <dbReference type="ARBA" id="ARBA00005541"/>
    </source>
</evidence>
<evidence type="ECO:0000313" key="2">
    <source>
        <dbReference type="EMBL" id="ABK19164.1"/>
    </source>
</evidence>
<reference evidence="2 3" key="1">
    <citation type="submission" date="2006-10" db="EMBL/GenBank/DDBJ databases">
        <title>Complete sequence of Syntrophobacter fumaroxidans MPOB.</title>
        <authorList>
            <consortium name="US DOE Joint Genome Institute"/>
            <person name="Copeland A."/>
            <person name="Lucas S."/>
            <person name="Lapidus A."/>
            <person name="Barry K."/>
            <person name="Detter J.C."/>
            <person name="Glavina del Rio T."/>
            <person name="Hammon N."/>
            <person name="Israni S."/>
            <person name="Pitluck S."/>
            <person name="Goltsman E.G."/>
            <person name="Martinez M."/>
            <person name="Schmutz J."/>
            <person name="Larimer F."/>
            <person name="Land M."/>
            <person name="Hauser L."/>
            <person name="Kyrpides N."/>
            <person name="Kim E."/>
            <person name="Boone D.R."/>
            <person name="Brockman F."/>
            <person name="Culley D."/>
            <person name="Ferry J."/>
            <person name="Gunsalus R."/>
            <person name="McInerney M.J."/>
            <person name="Morrison M."/>
            <person name="Plugge C."/>
            <person name="Rohlin L."/>
            <person name="Scholten J."/>
            <person name="Sieber J."/>
            <person name="Stams A.J.M."/>
            <person name="Worm P."/>
            <person name="Henstra A.M."/>
            <person name="Richardson P."/>
        </authorList>
    </citation>
    <scope>NUCLEOTIDE SEQUENCE [LARGE SCALE GENOMIC DNA]</scope>
    <source>
        <strain evidence="3">DSM 10017 / MPOB</strain>
    </source>
</reference>
<name>A0LP12_SYNFM</name>
<dbReference type="RefSeq" id="WP_011700289.1">
    <property type="nucleotide sequence ID" value="NC_008554.1"/>
</dbReference>
<dbReference type="KEGG" id="sfu:Sfum_3493"/>
<gene>
    <name evidence="2" type="ordered locus">Sfum_3493</name>
</gene>
<dbReference type="OrthoDB" id="1654346at2"/>